<dbReference type="KEGG" id="pseo:OM33_21410"/>
<dbReference type="SMART" id="SM00448">
    <property type="entry name" value="REC"/>
    <property type="match status" value="1"/>
</dbReference>
<dbReference type="PROSITE" id="PS50045">
    <property type="entry name" value="SIGMA54_INTERACT_4"/>
    <property type="match status" value="1"/>
</dbReference>
<dbReference type="InterPro" id="IPR025944">
    <property type="entry name" value="Sigma_54_int_dom_CS"/>
</dbReference>
<dbReference type="PANTHER" id="PTHR32071">
    <property type="entry name" value="TRANSCRIPTIONAL REGULATORY PROTEIN"/>
    <property type="match status" value="1"/>
</dbReference>
<dbReference type="GO" id="GO:0006355">
    <property type="term" value="P:regulation of DNA-templated transcription"/>
    <property type="evidence" value="ECO:0007669"/>
    <property type="project" value="InterPro"/>
</dbReference>
<dbReference type="OrthoDB" id="9804019at2"/>
<evidence type="ECO:0000256" key="5">
    <source>
        <dbReference type="PROSITE-ProRule" id="PRU00169"/>
    </source>
</evidence>
<dbReference type="InterPro" id="IPR002078">
    <property type="entry name" value="Sigma_54_int"/>
</dbReference>
<evidence type="ECO:0000256" key="4">
    <source>
        <dbReference type="ARBA" id="ARBA00023163"/>
    </source>
</evidence>
<dbReference type="EMBL" id="CP009889">
    <property type="protein sequence ID" value="AIY67563.1"/>
    <property type="molecule type" value="Genomic_DNA"/>
</dbReference>
<dbReference type="InterPro" id="IPR002197">
    <property type="entry name" value="HTH_Fis"/>
</dbReference>
<keyword evidence="9" id="KW-1185">Reference proteome</keyword>
<dbReference type="Pfam" id="PF25601">
    <property type="entry name" value="AAA_lid_14"/>
    <property type="match status" value="1"/>
</dbReference>
<evidence type="ECO:0000313" key="8">
    <source>
        <dbReference type="EMBL" id="AIY67563.1"/>
    </source>
</evidence>
<evidence type="ECO:0000259" key="6">
    <source>
        <dbReference type="PROSITE" id="PS50045"/>
    </source>
</evidence>
<dbReference type="GO" id="GO:0000160">
    <property type="term" value="P:phosphorelay signal transduction system"/>
    <property type="evidence" value="ECO:0007669"/>
    <property type="project" value="InterPro"/>
</dbReference>
<evidence type="ECO:0000256" key="1">
    <source>
        <dbReference type="ARBA" id="ARBA00022741"/>
    </source>
</evidence>
<protein>
    <submittedName>
        <fullName evidence="8">Chemotaxis protein CheY</fullName>
    </submittedName>
</protein>
<keyword evidence="3" id="KW-0805">Transcription regulation</keyword>
<evidence type="ECO:0000256" key="2">
    <source>
        <dbReference type="ARBA" id="ARBA00022840"/>
    </source>
</evidence>
<dbReference type="SUPFAM" id="SSF52172">
    <property type="entry name" value="CheY-like"/>
    <property type="match status" value="1"/>
</dbReference>
<dbReference type="InterPro" id="IPR058031">
    <property type="entry name" value="AAA_lid_NorR"/>
</dbReference>
<dbReference type="SUPFAM" id="SSF46689">
    <property type="entry name" value="Homeodomain-like"/>
    <property type="match status" value="1"/>
</dbReference>
<feature type="modified residue" description="4-aspartylphosphate" evidence="5">
    <location>
        <position position="52"/>
    </location>
</feature>
<dbReference type="STRING" id="1348114.OM33_21410"/>
<dbReference type="PROSITE" id="PS00688">
    <property type="entry name" value="SIGMA54_INTERACT_3"/>
    <property type="match status" value="1"/>
</dbReference>
<dbReference type="Gene3D" id="1.10.10.60">
    <property type="entry name" value="Homeodomain-like"/>
    <property type="match status" value="1"/>
</dbReference>
<dbReference type="InterPro" id="IPR003593">
    <property type="entry name" value="AAA+_ATPase"/>
</dbReference>
<dbReference type="SUPFAM" id="SSF52540">
    <property type="entry name" value="P-loop containing nucleoside triphosphate hydrolases"/>
    <property type="match status" value="1"/>
</dbReference>
<feature type="domain" description="Sigma-54 factor interaction" evidence="6">
    <location>
        <begin position="136"/>
        <end position="365"/>
    </location>
</feature>
<dbReference type="InterPro" id="IPR011006">
    <property type="entry name" value="CheY-like_superfamily"/>
</dbReference>
<name>A0A0A7ELZ3_9GAMM</name>
<dbReference type="Pfam" id="PF02954">
    <property type="entry name" value="HTH_8"/>
    <property type="match status" value="1"/>
</dbReference>
<dbReference type="InterPro" id="IPR001789">
    <property type="entry name" value="Sig_transdc_resp-reg_receiver"/>
</dbReference>
<sequence>MKRILIIDDHVDVRLSARIVLESHGYSCTEADHPNVGLALLQNQQIDLILLDMNFTKDTTSGEEGLGFLKELNRQQLTIPVIVITAWAKVDLAVKAMQLGASDFVEKPWKNVKLLESIENQLTLENTSDSQPSNGFLALGEHSKSLIKAATRIAKTDANVLITGENGSGKSLLAQYIHDNSPRAKHDMVSVNMAAIPDNLFESELFGHKKGAFTDAKENREGRFTLANDSTLFLDEIGTLPMPLQAKMLRVLETGEFEILGSSKTQTSNARIISATNADLEKAISNGEFRRDLLFRLNTLVLTIPPLRERQDEIALLANHFIKKHCHRYGFEPLLLTNAALEKLKTHSWPGNVRELSHVLERAVIMTDGDSIDDTHLQLELSTQHESVPLMNLEQAEKLMINNALKHFDGNVIAAGEFLGLSKSAIYRRIEKFNISVKESN</sequence>
<dbReference type="eggNOG" id="COG2204">
    <property type="taxonomic scope" value="Bacteria"/>
</dbReference>
<dbReference type="PANTHER" id="PTHR32071:SF113">
    <property type="entry name" value="ALGINATE BIOSYNTHESIS TRANSCRIPTIONAL REGULATORY PROTEIN ALGB"/>
    <property type="match status" value="1"/>
</dbReference>
<dbReference type="InterPro" id="IPR009057">
    <property type="entry name" value="Homeodomain-like_sf"/>
</dbReference>
<evidence type="ECO:0000256" key="3">
    <source>
        <dbReference type="ARBA" id="ARBA00023015"/>
    </source>
</evidence>
<dbReference type="Pfam" id="PF00158">
    <property type="entry name" value="Sigma54_activat"/>
    <property type="match status" value="1"/>
</dbReference>
<accession>A0A0A7ELZ3</accession>
<dbReference type="SMART" id="SM00382">
    <property type="entry name" value="AAA"/>
    <property type="match status" value="1"/>
</dbReference>
<dbReference type="CDD" id="cd00009">
    <property type="entry name" value="AAA"/>
    <property type="match status" value="1"/>
</dbReference>
<dbReference type="InterPro" id="IPR027417">
    <property type="entry name" value="P-loop_NTPase"/>
</dbReference>
<dbReference type="PROSITE" id="PS50110">
    <property type="entry name" value="RESPONSE_REGULATORY"/>
    <property type="match status" value="1"/>
</dbReference>
<keyword evidence="5" id="KW-0597">Phosphoprotein</keyword>
<dbReference type="Gene3D" id="3.40.50.2300">
    <property type="match status" value="1"/>
</dbReference>
<dbReference type="Proteomes" id="UP000030341">
    <property type="component" value="Chromosome 2"/>
</dbReference>
<dbReference type="HOGENOM" id="CLU_000445_0_6_6"/>
<dbReference type="Gene3D" id="3.40.50.300">
    <property type="entry name" value="P-loop containing nucleotide triphosphate hydrolases"/>
    <property type="match status" value="1"/>
</dbReference>
<gene>
    <name evidence="8" type="ORF">OM33_21410</name>
</gene>
<reference evidence="8 9" key="1">
    <citation type="submission" date="2014-11" db="EMBL/GenBank/DDBJ databases">
        <title>Complete Genome Sequence of Pseudoalteromonas sp. Strain OCN003 Isolated from Kaneohe Bay, Oahu, Hawaii.</title>
        <authorList>
            <person name="Beurmann S."/>
            <person name="Videau P."/>
            <person name="Ushijima B."/>
            <person name="Smith A.M."/>
            <person name="Aeby G.S."/>
            <person name="Callahan S.M."/>
            <person name="Belcaid M."/>
        </authorList>
    </citation>
    <scope>NUCLEOTIDE SEQUENCE [LARGE SCALE GENOMIC DNA]</scope>
    <source>
        <strain evidence="8 9">OCN003</strain>
    </source>
</reference>
<feature type="domain" description="Response regulatory" evidence="7">
    <location>
        <begin position="3"/>
        <end position="122"/>
    </location>
</feature>
<keyword evidence="1" id="KW-0547">Nucleotide-binding</keyword>
<dbReference type="RefSeq" id="WP_040136667.1">
    <property type="nucleotide sequence ID" value="NZ_CP009889.1"/>
</dbReference>
<dbReference type="Gene3D" id="1.10.8.60">
    <property type="match status" value="1"/>
</dbReference>
<keyword evidence="2" id="KW-0067">ATP-binding</keyword>
<keyword evidence="4" id="KW-0804">Transcription</keyword>
<dbReference type="AlphaFoldDB" id="A0A0A7ELZ3"/>
<evidence type="ECO:0000313" key="9">
    <source>
        <dbReference type="Proteomes" id="UP000030341"/>
    </source>
</evidence>
<dbReference type="CDD" id="cd00156">
    <property type="entry name" value="REC"/>
    <property type="match status" value="1"/>
</dbReference>
<organism evidence="8 9">
    <name type="scientific">Pseudoalteromonas piratica</name>
    <dbReference type="NCBI Taxonomy" id="1348114"/>
    <lineage>
        <taxon>Bacteria</taxon>
        <taxon>Pseudomonadati</taxon>
        <taxon>Pseudomonadota</taxon>
        <taxon>Gammaproteobacteria</taxon>
        <taxon>Alteromonadales</taxon>
        <taxon>Pseudoalteromonadaceae</taxon>
        <taxon>Pseudoalteromonas</taxon>
    </lineage>
</organism>
<dbReference type="Pfam" id="PF00072">
    <property type="entry name" value="Response_reg"/>
    <property type="match status" value="1"/>
</dbReference>
<evidence type="ECO:0000259" key="7">
    <source>
        <dbReference type="PROSITE" id="PS50110"/>
    </source>
</evidence>
<dbReference type="FunFam" id="3.40.50.300:FF:000006">
    <property type="entry name" value="DNA-binding transcriptional regulator NtrC"/>
    <property type="match status" value="1"/>
</dbReference>
<dbReference type="GO" id="GO:0043565">
    <property type="term" value="F:sequence-specific DNA binding"/>
    <property type="evidence" value="ECO:0007669"/>
    <property type="project" value="InterPro"/>
</dbReference>
<proteinExistence type="predicted"/>
<dbReference type="GO" id="GO:0005524">
    <property type="term" value="F:ATP binding"/>
    <property type="evidence" value="ECO:0007669"/>
    <property type="project" value="UniProtKB-KW"/>
</dbReference>